<dbReference type="eggNOG" id="COG2337">
    <property type="taxonomic scope" value="Bacteria"/>
</dbReference>
<dbReference type="STRING" id="675635.Psed_2841"/>
<accession>F4CMU2</accession>
<dbReference type="AlphaFoldDB" id="F4CMU2"/>
<evidence type="ECO:0000256" key="3">
    <source>
        <dbReference type="SAM" id="MobiDB-lite"/>
    </source>
</evidence>
<dbReference type="Gene3D" id="2.30.30.110">
    <property type="match status" value="1"/>
</dbReference>
<name>F4CMU2_PSEUX</name>
<proteinExistence type="inferred from homology"/>
<evidence type="ECO:0000256" key="1">
    <source>
        <dbReference type="ARBA" id="ARBA00007521"/>
    </source>
</evidence>
<sequence length="206" mass="22534">MATVAMATIATHRGCESRAGRPDMLSRMANWGNLLKQVVDVGLKLLSSSNQQQTRPGPAPAPASREPVRRPQGHGGVRTAPTAERARTIAYAPDLDGAADPGEIVWAWVPFEEDASQGKDRPLLVVGRGGGALLGLMLSSQHKRDGEPGWVSIGTGAWDREGRDSFVRLDRVLEVGEHDIRREGAILDRDRFDRVADELRSRYGWH</sequence>
<dbReference type="HOGENOM" id="CLU_097054_0_0_11"/>
<keyword evidence="2" id="KW-1277">Toxin-antitoxin system</keyword>
<gene>
    <name evidence="4" type="ordered locus">Psed_2841</name>
</gene>
<organism evidence="4 5">
    <name type="scientific">Pseudonocardia dioxanivorans (strain ATCC 55486 / DSM 44775 / JCM 13855 / CB1190)</name>
    <dbReference type="NCBI Taxonomy" id="675635"/>
    <lineage>
        <taxon>Bacteria</taxon>
        <taxon>Bacillati</taxon>
        <taxon>Actinomycetota</taxon>
        <taxon>Actinomycetes</taxon>
        <taxon>Pseudonocardiales</taxon>
        <taxon>Pseudonocardiaceae</taxon>
        <taxon>Pseudonocardia</taxon>
    </lineage>
</organism>
<feature type="region of interest" description="Disordered" evidence="3">
    <location>
        <begin position="48"/>
        <end position="83"/>
    </location>
</feature>
<evidence type="ECO:0008006" key="6">
    <source>
        <dbReference type="Google" id="ProtNLM"/>
    </source>
</evidence>
<keyword evidence="5" id="KW-1185">Reference proteome</keyword>
<dbReference type="InterPro" id="IPR003477">
    <property type="entry name" value="PemK-like"/>
</dbReference>
<evidence type="ECO:0000313" key="5">
    <source>
        <dbReference type="Proteomes" id="UP000007809"/>
    </source>
</evidence>
<dbReference type="KEGG" id="pdx:Psed_2841"/>
<dbReference type="SUPFAM" id="SSF50118">
    <property type="entry name" value="Cell growth inhibitor/plasmid maintenance toxic component"/>
    <property type="match status" value="1"/>
</dbReference>
<reference evidence="4 5" key="1">
    <citation type="journal article" date="2011" name="J. Bacteriol.">
        <title>Genome sequence of the 1,4-dioxane-degrading Pseudonocardia dioxanivorans strain CB1190.</title>
        <authorList>
            <person name="Sales C.M."/>
            <person name="Mahendra S."/>
            <person name="Grostern A."/>
            <person name="Parales R.E."/>
            <person name="Goodwin L.A."/>
            <person name="Woyke T."/>
            <person name="Nolan M."/>
            <person name="Lapidus A."/>
            <person name="Chertkov O."/>
            <person name="Ovchinnikova G."/>
            <person name="Sczyrba A."/>
            <person name="Alvarez-Cohen L."/>
        </authorList>
    </citation>
    <scope>NUCLEOTIDE SEQUENCE [LARGE SCALE GENOMIC DNA]</scope>
    <source>
        <strain evidence="5">ATCC 55486 / DSM 44775 / JCM 13855 / CB1190</strain>
    </source>
</reference>
<evidence type="ECO:0000256" key="2">
    <source>
        <dbReference type="ARBA" id="ARBA00022649"/>
    </source>
</evidence>
<protein>
    <recommendedName>
        <fullName evidence="6">PemK family protein</fullName>
    </recommendedName>
</protein>
<evidence type="ECO:0000313" key="4">
    <source>
        <dbReference type="EMBL" id="AEA25041.1"/>
    </source>
</evidence>
<dbReference type="Pfam" id="PF02452">
    <property type="entry name" value="PemK_toxin"/>
    <property type="match status" value="1"/>
</dbReference>
<dbReference type="GO" id="GO:0003677">
    <property type="term" value="F:DNA binding"/>
    <property type="evidence" value="ECO:0007669"/>
    <property type="project" value="InterPro"/>
</dbReference>
<dbReference type="EMBL" id="CP002593">
    <property type="protein sequence ID" value="AEA25041.1"/>
    <property type="molecule type" value="Genomic_DNA"/>
</dbReference>
<dbReference type="Proteomes" id="UP000007809">
    <property type="component" value="Chromosome"/>
</dbReference>
<comment type="similarity">
    <text evidence="1">Belongs to the PemK/MazF family.</text>
</comment>
<dbReference type="InterPro" id="IPR011067">
    <property type="entry name" value="Plasmid_toxin/cell-grow_inhib"/>
</dbReference>